<accession>A0A6C2YVN1</accession>
<sequence length="64" mass="7279">MSTMESSASIPAQPIWHGFDCESGHDANAHRRRLILQTNLFRESSFDRVTDPGLLPTRQESNEH</sequence>
<evidence type="ECO:0000313" key="1">
    <source>
        <dbReference type="EMBL" id="VIP04965.1"/>
    </source>
</evidence>
<dbReference type="Proteomes" id="UP000464378">
    <property type="component" value="Chromosome"/>
</dbReference>
<dbReference type="KEGG" id="tim:GMBLW1_42280"/>
<proteinExistence type="predicted"/>
<dbReference type="AlphaFoldDB" id="A0A6C2YVN1"/>
<reference evidence="1" key="1">
    <citation type="submission" date="2019-04" db="EMBL/GenBank/DDBJ databases">
        <authorList>
            <consortium name="Science for Life Laboratories"/>
        </authorList>
    </citation>
    <scope>NUCLEOTIDE SEQUENCE</scope>
    <source>
        <strain evidence="1">MBLW1</strain>
    </source>
</reference>
<dbReference type="InParanoid" id="A0A6C2YVN1"/>
<gene>
    <name evidence="1" type="ORF">GMBLW1_42280</name>
</gene>
<name>A0A6C2YVN1_9BACT</name>
<organism evidence="1">
    <name type="scientific">Tuwongella immobilis</name>
    <dbReference type="NCBI Taxonomy" id="692036"/>
    <lineage>
        <taxon>Bacteria</taxon>
        <taxon>Pseudomonadati</taxon>
        <taxon>Planctomycetota</taxon>
        <taxon>Planctomycetia</taxon>
        <taxon>Gemmatales</taxon>
        <taxon>Gemmataceae</taxon>
        <taxon>Tuwongella</taxon>
    </lineage>
</organism>
<dbReference type="EMBL" id="LR593887">
    <property type="protein sequence ID" value="VTS07288.1"/>
    <property type="molecule type" value="Genomic_DNA"/>
</dbReference>
<evidence type="ECO:0000313" key="2">
    <source>
        <dbReference type="Proteomes" id="UP000464378"/>
    </source>
</evidence>
<protein>
    <submittedName>
        <fullName evidence="1">Uncharacterized protein</fullName>
    </submittedName>
</protein>
<keyword evidence="2" id="KW-1185">Reference proteome</keyword>
<dbReference type="EMBL" id="LR586016">
    <property type="protein sequence ID" value="VIP04965.1"/>
    <property type="molecule type" value="Genomic_DNA"/>
</dbReference>